<dbReference type="EMBL" id="QGNW01000020">
    <property type="protein sequence ID" value="RVX14847.1"/>
    <property type="molecule type" value="Genomic_DNA"/>
</dbReference>
<feature type="domain" description="HTH myb-type" evidence="9">
    <location>
        <begin position="89"/>
        <end position="145"/>
    </location>
</feature>
<evidence type="ECO:0000256" key="3">
    <source>
        <dbReference type="ARBA" id="ARBA00023125"/>
    </source>
</evidence>
<comment type="subcellular location">
    <subcellularLocation>
        <location evidence="1">Nucleus</location>
    </subcellularLocation>
</comment>
<keyword evidence="2" id="KW-0805">Transcription regulation</keyword>
<comment type="caution">
    <text evidence="10">The sequence shown here is derived from an EMBL/GenBank/DDBJ whole genome shotgun (WGS) entry which is preliminary data.</text>
</comment>
<feature type="domain" description="Myb-like" evidence="7">
    <location>
        <begin position="15"/>
        <end position="61"/>
    </location>
</feature>
<keyword evidence="4" id="KW-0804">Transcription</keyword>
<keyword evidence="5" id="KW-0539">Nucleus</keyword>
<dbReference type="GO" id="GO:0003677">
    <property type="term" value="F:DNA binding"/>
    <property type="evidence" value="ECO:0007669"/>
    <property type="project" value="UniProtKB-KW"/>
</dbReference>
<dbReference type="NCBIfam" id="TIGR01557">
    <property type="entry name" value="myb_SHAQKYF"/>
    <property type="match status" value="1"/>
</dbReference>
<gene>
    <name evidence="10" type="primary">DIVARICATA_6</name>
    <name evidence="10" type="ORF">CK203_012085</name>
</gene>
<dbReference type="PROSITE" id="PS51293">
    <property type="entry name" value="SANT"/>
    <property type="match status" value="1"/>
</dbReference>
<organism evidence="10 11">
    <name type="scientific">Vitis vinifera</name>
    <name type="common">Grape</name>
    <dbReference type="NCBI Taxonomy" id="29760"/>
    <lineage>
        <taxon>Eukaryota</taxon>
        <taxon>Viridiplantae</taxon>
        <taxon>Streptophyta</taxon>
        <taxon>Embryophyta</taxon>
        <taxon>Tracheophyta</taxon>
        <taxon>Spermatophyta</taxon>
        <taxon>Magnoliopsida</taxon>
        <taxon>eudicotyledons</taxon>
        <taxon>Gunneridae</taxon>
        <taxon>Pentapetalae</taxon>
        <taxon>rosids</taxon>
        <taxon>Vitales</taxon>
        <taxon>Vitaceae</taxon>
        <taxon>Viteae</taxon>
        <taxon>Vitis</taxon>
    </lineage>
</organism>
<dbReference type="GO" id="GO:0005634">
    <property type="term" value="C:nucleus"/>
    <property type="evidence" value="ECO:0007669"/>
    <property type="project" value="UniProtKB-SubCell"/>
</dbReference>
<evidence type="ECO:0000313" key="10">
    <source>
        <dbReference type="EMBL" id="RVX14847.1"/>
    </source>
</evidence>
<dbReference type="CDD" id="cd00167">
    <property type="entry name" value="SANT"/>
    <property type="match status" value="2"/>
</dbReference>
<accession>A0A438K0W3</accession>
<dbReference type="SUPFAM" id="SSF46689">
    <property type="entry name" value="Homeodomain-like"/>
    <property type="match status" value="2"/>
</dbReference>
<protein>
    <submittedName>
        <fullName evidence="10">Transcription factor DIVARICATA</fullName>
    </submittedName>
</protein>
<reference evidence="10 11" key="1">
    <citation type="journal article" date="2018" name="PLoS Genet.">
        <title>Population sequencing reveals clonal diversity and ancestral inbreeding in the grapevine cultivar Chardonnay.</title>
        <authorList>
            <person name="Roach M.J."/>
            <person name="Johnson D.L."/>
            <person name="Bohlmann J."/>
            <person name="van Vuuren H.J."/>
            <person name="Jones S.J."/>
            <person name="Pretorius I.S."/>
            <person name="Schmidt S.A."/>
            <person name="Borneman A.R."/>
        </authorList>
    </citation>
    <scope>NUCLEOTIDE SEQUENCE [LARGE SCALE GENOMIC DNA]</scope>
    <source>
        <strain evidence="11">cv. Chardonnay</strain>
        <tissue evidence="10">Leaf</tissue>
    </source>
</reference>
<dbReference type="SMART" id="SM00717">
    <property type="entry name" value="SANT"/>
    <property type="match status" value="2"/>
</dbReference>
<feature type="domain" description="Myb-like" evidence="7">
    <location>
        <begin position="89"/>
        <end position="141"/>
    </location>
</feature>
<dbReference type="InterPro" id="IPR001005">
    <property type="entry name" value="SANT/Myb"/>
</dbReference>
<dbReference type="Gene3D" id="1.10.10.60">
    <property type="entry name" value="Homeodomain-like"/>
    <property type="match status" value="2"/>
</dbReference>
<evidence type="ECO:0000259" key="7">
    <source>
        <dbReference type="PROSITE" id="PS50090"/>
    </source>
</evidence>
<name>A0A438K0W3_VITVI</name>
<evidence type="ECO:0000259" key="9">
    <source>
        <dbReference type="PROSITE" id="PS51294"/>
    </source>
</evidence>
<dbReference type="PANTHER" id="PTHR44042">
    <property type="entry name" value="DUPLICATED HOMEODOMAIN-LIKE SUPERFAMILY PROTEIN-RELATED"/>
    <property type="match status" value="1"/>
</dbReference>
<dbReference type="AlphaFoldDB" id="A0A438K0W3"/>
<dbReference type="InterPro" id="IPR009057">
    <property type="entry name" value="Homeodomain-like_sf"/>
</dbReference>
<evidence type="ECO:0000313" key="11">
    <source>
        <dbReference type="Proteomes" id="UP000288805"/>
    </source>
</evidence>
<evidence type="ECO:0000256" key="5">
    <source>
        <dbReference type="ARBA" id="ARBA00023242"/>
    </source>
</evidence>
<proteinExistence type="predicted"/>
<sequence length="175" mass="20174">MSQCIGYSTSSGSIWTPSENILLERAILMFPEETPDRWYKISNQIPGKSTIDVLEHYIRLIQDTDAIDFGAMDRYIPSMWDLEEGSDSKEKKRGTSWTEEEHILFLQGLLKYGKGDWKNICRNYVTTKTPTQVASHAQKYFERQKLGNVEKKRKRSSIHDITINDIPSSHGSDAR</sequence>
<evidence type="ECO:0000256" key="2">
    <source>
        <dbReference type="ARBA" id="ARBA00023015"/>
    </source>
</evidence>
<dbReference type="PROSITE" id="PS51294">
    <property type="entry name" value="HTH_MYB"/>
    <property type="match status" value="1"/>
</dbReference>
<dbReference type="PANTHER" id="PTHR44042:SF15">
    <property type="entry name" value="DUPLICATED HOMEODOMAIN-LIKE SUPERFAMILY PROTEIN"/>
    <property type="match status" value="1"/>
</dbReference>
<dbReference type="Pfam" id="PF23082">
    <property type="entry name" value="Myb_DNA-binding_2"/>
    <property type="match status" value="1"/>
</dbReference>
<dbReference type="Pfam" id="PF00249">
    <property type="entry name" value="Myb_DNA-binding"/>
    <property type="match status" value="1"/>
</dbReference>
<dbReference type="InterPro" id="IPR006447">
    <property type="entry name" value="Myb_dom_plants"/>
</dbReference>
<dbReference type="PROSITE" id="PS50090">
    <property type="entry name" value="MYB_LIKE"/>
    <property type="match status" value="2"/>
</dbReference>
<evidence type="ECO:0000256" key="4">
    <source>
        <dbReference type="ARBA" id="ARBA00023163"/>
    </source>
</evidence>
<feature type="domain" description="SANT" evidence="8">
    <location>
        <begin position="92"/>
        <end position="145"/>
    </location>
</feature>
<dbReference type="InterPro" id="IPR017884">
    <property type="entry name" value="SANT_dom"/>
</dbReference>
<evidence type="ECO:0000259" key="8">
    <source>
        <dbReference type="PROSITE" id="PS51293"/>
    </source>
</evidence>
<evidence type="ECO:0000256" key="6">
    <source>
        <dbReference type="SAM" id="MobiDB-lite"/>
    </source>
</evidence>
<dbReference type="Proteomes" id="UP000288805">
    <property type="component" value="Unassembled WGS sequence"/>
</dbReference>
<keyword evidence="3" id="KW-0238">DNA-binding</keyword>
<feature type="compositionally biased region" description="Polar residues" evidence="6">
    <location>
        <begin position="165"/>
        <end position="175"/>
    </location>
</feature>
<dbReference type="FunFam" id="1.10.10.60:FF:000009">
    <property type="entry name" value="transcription factor MYB1R1"/>
    <property type="match status" value="1"/>
</dbReference>
<feature type="region of interest" description="Disordered" evidence="6">
    <location>
        <begin position="154"/>
        <end position="175"/>
    </location>
</feature>
<evidence type="ECO:0000256" key="1">
    <source>
        <dbReference type="ARBA" id="ARBA00004123"/>
    </source>
</evidence>
<dbReference type="InterPro" id="IPR017930">
    <property type="entry name" value="Myb_dom"/>
</dbReference>